<feature type="compositionally biased region" description="Low complexity" evidence="1">
    <location>
        <begin position="92"/>
        <end position="110"/>
    </location>
</feature>
<dbReference type="AlphaFoldDB" id="A0A8C2Y5T1"/>
<feature type="region of interest" description="Disordered" evidence="1">
    <location>
        <begin position="589"/>
        <end position="629"/>
    </location>
</feature>
<dbReference type="GO" id="GO:0000460">
    <property type="term" value="P:maturation of 5.8S rRNA"/>
    <property type="evidence" value="ECO:0007669"/>
    <property type="project" value="TreeGrafter"/>
</dbReference>
<feature type="compositionally biased region" description="Basic and acidic residues" evidence="1">
    <location>
        <begin position="589"/>
        <end position="604"/>
    </location>
</feature>
<sequence length="728" mass="83212">MLSYASTMKHQLSVCSSPPQGSSVIQLQSATGCRCGSCVSQNASPPSQSVLQAFTGQWERRALQRVRMCAKSQRDPHSSPPRPPPGSDTRRSGSSARGMGRSRAMAGSSGIACRRGRRSFSPPRKRLKPLRTVVAWRGRAEWDQVMVGLYCGDSRLQQEALDRVSAWKSRYGPKMPLAVDCTAELIRCKVLDSSGRLKSHELILSYGLALVRFVNLITERKQKMVSIPLRKLAKEVDIPIWVVDLRHELTHGKLPRLALCRKGCDVVLDWLRKTYWSRQLGNNLCEESEEEDEGEEQEEMETNTELDCDAWEVQTPQHEVCQKHKEFHEKVRDVLISYKNEQFRVMQTVQSVSKARELWSNSSSEVDWILAQIKDLMQENRETVAEVLLGDGFLTPTMDCLNMLNIKYEANKEVWQFKIPQTFYCIWQPLLTSILSRSFTQTLIDKMFTKLKECSDSSDLQSQFLINWISEMLTSIARVNIGKKRRRCNKQAYMKELFLQKVPLQWVRLIDKCLEAPCWATPHLLQLIFTSMRPRLPRSSRKNLLYLASIYTEEGGPLSPPGLSLDYSKEPVYTIENLQWRTRLENQVKSEGQTIEKQDLQERDDGVEEVEEEEEEVAETNPLEGLANPNNTMAIAEKKTELQGSAWQIIADEVQWKDFPLGRLPGQTDDPDGLMLDNYSMMSLLDQPVRDEWKSSTTNSAELNVPVTGGLLWTQNDFHKIKSGLQLF</sequence>
<evidence type="ECO:0000313" key="3">
    <source>
        <dbReference type="Proteomes" id="UP000694412"/>
    </source>
</evidence>
<dbReference type="GO" id="GO:0090730">
    <property type="term" value="C:Las1 complex"/>
    <property type="evidence" value="ECO:0007669"/>
    <property type="project" value="InterPro"/>
</dbReference>
<dbReference type="GO" id="GO:0005730">
    <property type="term" value="C:nucleolus"/>
    <property type="evidence" value="ECO:0007669"/>
    <property type="project" value="Ensembl"/>
</dbReference>
<evidence type="ECO:0000313" key="2">
    <source>
        <dbReference type="Ensembl" id="ENSCJPP00005002605.1"/>
    </source>
</evidence>
<gene>
    <name evidence="2" type="primary">LAS1L</name>
</gene>
<feature type="compositionally biased region" description="Acidic residues" evidence="1">
    <location>
        <begin position="605"/>
        <end position="618"/>
    </location>
</feature>
<dbReference type="InterPro" id="IPR007174">
    <property type="entry name" value="Las1"/>
</dbReference>
<dbReference type="Ensembl" id="ENSCJPT00005004862.1">
    <property type="protein sequence ID" value="ENSCJPP00005002605.1"/>
    <property type="gene ID" value="ENSCJPG00005002926.1"/>
</dbReference>
<dbReference type="GO" id="GO:0004519">
    <property type="term" value="F:endonuclease activity"/>
    <property type="evidence" value="ECO:0007669"/>
    <property type="project" value="InterPro"/>
</dbReference>
<dbReference type="PANTHER" id="PTHR15002">
    <property type="entry name" value="RIBOSOMAL BIOGENESIS PROTEIN LAS1L"/>
    <property type="match status" value="1"/>
</dbReference>
<dbReference type="PANTHER" id="PTHR15002:SF0">
    <property type="entry name" value="RIBOSOMAL BIOGENESIS PROTEIN LAS1L"/>
    <property type="match status" value="1"/>
</dbReference>
<protein>
    <submittedName>
        <fullName evidence="2">LAS1 like ribosome biosis factor</fullName>
    </submittedName>
</protein>
<dbReference type="Pfam" id="PF04031">
    <property type="entry name" value="Las1"/>
    <property type="match status" value="1"/>
</dbReference>
<dbReference type="GeneTree" id="ENSGT00390000014785"/>
<organism evidence="2 3">
    <name type="scientific">Coturnix japonica</name>
    <name type="common">Japanese quail</name>
    <name type="synonym">Coturnix coturnix japonica</name>
    <dbReference type="NCBI Taxonomy" id="93934"/>
    <lineage>
        <taxon>Eukaryota</taxon>
        <taxon>Metazoa</taxon>
        <taxon>Chordata</taxon>
        <taxon>Craniata</taxon>
        <taxon>Vertebrata</taxon>
        <taxon>Euteleostomi</taxon>
        <taxon>Archelosauria</taxon>
        <taxon>Archosauria</taxon>
        <taxon>Dinosauria</taxon>
        <taxon>Saurischia</taxon>
        <taxon>Theropoda</taxon>
        <taxon>Coelurosauria</taxon>
        <taxon>Aves</taxon>
        <taxon>Neognathae</taxon>
        <taxon>Galloanserae</taxon>
        <taxon>Galliformes</taxon>
        <taxon>Phasianidae</taxon>
        <taxon>Perdicinae</taxon>
        <taxon>Coturnix</taxon>
    </lineage>
</organism>
<dbReference type="Proteomes" id="UP000694412">
    <property type="component" value="Chromosome 4"/>
</dbReference>
<accession>A0A8C2Y5T1</accession>
<feature type="region of interest" description="Disordered" evidence="1">
    <location>
        <begin position="65"/>
        <end position="124"/>
    </location>
</feature>
<feature type="compositionally biased region" description="Basic residues" evidence="1">
    <location>
        <begin position="114"/>
        <end position="124"/>
    </location>
</feature>
<reference evidence="2" key="2">
    <citation type="submission" date="2025-08" db="UniProtKB">
        <authorList>
            <consortium name="Ensembl"/>
        </authorList>
    </citation>
    <scope>IDENTIFICATION</scope>
</reference>
<reference evidence="2" key="3">
    <citation type="submission" date="2025-09" db="UniProtKB">
        <authorList>
            <consortium name="Ensembl"/>
        </authorList>
    </citation>
    <scope>IDENTIFICATION</scope>
</reference>
<dbReference type="GO" id="GO:0000470">
    <property type="term" value="P:maturation of LSU-rRNA"/>
    <property type="evidence" value="ECO:0007669"/>
    <property type="project" value="TreeGrafter"/>
</dbReference>
<proteinExistence type="predicted"/>
<dbReference type="GO" id="GO:0071339">
    <property type="term" value="C:MLL1 complex"/>
    <property type="evidence" value="ECO:0007669"/>
    <property type="project" value="Ensembl"/>
</dbReference>
<reference evidence="2" key="1">
    <citation type="submission" date="2015-11" db="EMBL/GenBank/DDBJ databases">
        <authorList>
            <consortium name="International Coturnix japonica Genome Analysis Consortium"/>
            <person name="Warren W."/>
            <person name="Burt D.W."/>
            <person name="Antin P.B."/>
            <person name="Lanford R."/>
            <person name="Gros J."/>
            <person name="Wilson R.K."/>
        </authorList>
    </citation>
    <scope>NUCLEOTIDE SEQUENCE [LARGE SCALE GENOMIC DNA]</scope>
</reference>
<keyword evidence="3" id="KW-1185">Reference proteome</keyword>
<dbReference type="GO" id="GO:0030687">
    <property type="term" value="C:preribosome, large subunit precursor"/>
    <property type="evidence" value="ECO:0007669"/>
    <property type="project" value="TreeGrafter"/>
</dbReference>
<name>A0A8C2Y5T1_COTJA</name>
<evidence type="ECO:0000256" key="1">
    <source>
        <dbReference type="SAM" id="MobiDB-lite"/>
    </source>
</evidence>